<accession>A0A9W8G9E9</accession>
<feature type="non-terminal residue" evidence="1">
    <location>
        <position position="88"/>
    </location>
</feature>
<keyword evidence="2" id="KW-1185">Reference proteome</keyword>
<dbReference type="EMBL" id="JANBTX010000846">
    <property type="protein sequence ID" value="KAJ2679219.1"/>
    <property type="molecule type" value="Genomic_DNA"/>
</dbReference>
<proteinExistence type="predicted"/>
<name>A0A9W8G9E9_9FUNG</name>
<dbReference type="AlphaFoldDB" id="A0A9W8G9E9"/>
<gene>
    <name evidence="1" type="ORF">IWW39_006494</name>
</gene>
<reference evidence="1" key="1">
    <citation type="submission" date="2022-07" db="EMBL/GenBank/DDBJ databases">
        <title>Phylogenomic reconstructions and comparative analyses of Kickxellomycotina fungi.</title>
        <authorList>
            <person name="Reynolds N.K."/>
            <person name="Stajich J.E."/>
            <person name="Barry K."/>
            <person name="Grigoriev I.V."/>
            <person name="Crous P."/>
            <person name="Smith M.E."/>
        </authorList>
    </citation>
    <scope>NUCLEOTIDE SEQUENCE</scope>
    <source>
        <strain evidence="1">CBS 109367</strain>
    </source>
</reference>
<dbReference type="Proteomes" id="UP001151516">
    <property type="component" value="Unassembled WGS sequence"/>
</dbReference>
<sequence>MGLISELSSSTGASAGLPAAWERACTGECVPLPPPSANYLAAVRDSTSRFVSSSEGQALVKVNASNVQRYVDGLDVSKFDKYVTHVSS</sequence>
<evidence type="ECO:0000313" key="2">
    <source>
        <dbReference type="Proteomes" id="UP001151516"/>
    </source>
</evidence>
<protein>
    <submittedName>
        <fullName evidence="1">Uncharacterized protein</fullName>
    </submittedName>
</protein>
<comment type="caution">
    <text evidence="1">The sequence shown here is derived from an EMBL/GenBank/DDBJ whole genome shotgun (WGS) entry which is preliminary data.</text>
</comment>
<dbReference type="OrthoDB" id="416777at2759"/>
<evidence type="ECO:0000313" key="1">
    <source>
        <dbReference type="EMBL" id="KAJ2679219.1"/>
    </source>
</evidence>
<organism evidence="1 2">
    <name type="scientific">Coemansia spiralis</name>
    <dbReference type="NCBI Taxonomy" id="417178"/>
    <lineage>
        <taxon>Eukaryota</taxon>
        <taxon>Fungi</taxon>
        <taxon>Fungi incertae sedis</taxon>
        <taxon>Zoopagomycota</taxon>
        <taxon>Kickxellomycotina</taxon>
        <taxon>Kickxellomycetes</taxon>
        <taxon>Kickxellales</taxon>
        <taxon>Kickxellaceae</taxon>
        <taxon>Coemansia</taxon>
    </lineage>
</organism>